<dbReference type="CDD" id="cd06503">
    <property type="entry name" value="ATP-synt_Fo_b"/>
    <property type="match status" value="1"/>
</dbReference>
<dbReference type="PANTHER" id="PTHR33445:SF1">
    <property type="entry name" value="ATP SYNTHASE SUBUNIT B"/>
    <property type="match status" value="1"/>
</dbReference>
<keyword evidence="9 14" id="KW-0406">Ion transport</keyword>
<evidence type="ECO:0000256" key="13">
    <source>
        <dbReference type="ARBA" id="ARBA00025830"/>
    </source>
</evidence>
<dbReference type="Proteomes" id="UP000632740">
    <property type="component" value="Unassembled WGS sequence"/>
</dbReference>
<dbReference type="InterPro" id="IPR002146">
    <property type="entry name" value="ATP_synth_b/b'su_bac/chlpt"/>
</dbReference>
<comment type="function">
    <text evidence="12 14">F(1)F(0) ATP synthase produces ATP from ADP in the presence of a proton or sodium gradient. F-type ATPases consist of two structural domains, F(1) containing the extramembraneous catalytic core and F(0) containing the membrane proton channel, linked together by a central stalk and a peripheral stalk. During catalysis, ATP synthesis in the catalytic domain of F(1) is coupled via a rotary mechanism of the central stalk subunits to proton translocation.</text>
</comment>
<dbReference type="GO" id="GO:0045259">
    <property type="term" value="C:proton-transporting ATP synthase complex"/>
    <property type="evidence" value="ECO:0007669"/>
    <property type="project" value="UniProtKB-KW"/>
</dbReference>
<comment type="caution">
    <text evidence="17">The sequence shown here is derived from an EMBL/GenBank/DDBJ whole genome shotgun (WGS) entry which is preliminary data.</text>
</comment>
<evidence type="ECO:0000313" key="17">
    <source>
        <dbReference type="EMBL" id="GIG22306.1"/>
    </source>
</evidence>
<dbReference type="RefSeq" id="WP_373309942.1">
    <property type="nucleotide sequence ID" value="NZ_BONK01000010.1"/>
</dbReference>
<keyword evidence="5 14" id="KW-0138">CF(0)</keyword>
<comment type="similarity">
    <text evidence="2 14 15">Belongs to the ATPase B chain family.</text>
</comment>
<dbReference type="GO" id="GO:0005886">
    <property type="term" value="C:plasma membrane"/>
    <property type="evidence" value="ECO:0007669"/>
    <property type="project" value="UniProtKB-SubCell"/>
</dbReference>
<feature type="transmembrane region" description="Helical" evidence="14">
    <location>
        <begin position="32"/>
        <end position="51"/>
    </location>
</feature>
<dbReference type="InterPro" id="IPR028987">
    <property type="entry name" value="ATP_synth_B-like_membr_sf"/>
</dbReference>
<evidence type="ECO:0000256" key="9">
    <source>
        <dbReference type="ARBA" id="ARBA00023065"/>
    </source>
</evidence>
<keyword evidence="8 14" id="KW-1133">Transmembrane helix</keyword>
<dbReference type="AlphaFoldDB" id="A0A919P639"/>
<evidence type="ECO:0000256" key="2">
    <source>
        <dbReference type="ARBA" id="ARBA00005513"/>
    </source>
</evidence>
<evidence type="ECO:0000256" key="12">
    <source>
        <dbReference type="ARBA" id="ARBA00025198"/>
    </source>
</evidence>
<keyword evidence="3 14" id="KW-0813">Transport</keyword>
<protein>
    <recommendedName>
        <fullName evidence="14">ATP synthase subunit b</fullName>
    </recommendedName>
    <alternativeName>
        <fullName evidence="14">ATP synthase F(0) sector subunit b</fullName>
    </alternativeName>
    <alternativeName>
        <fullName evidence="14">ATPase subunit I</fullName>
    </alternativeName>
    <alternativeName>
        <fullName evidence="14">F-type ATPase subunit b</fullName>
        <shortName evidence="14">F-ATPase subunit b</shortName>
    </alternativeName>
</protein>
<evidence type="ECO:0000256" key="11">
    <source>
        <dbReference type="ARBA" id="ARBA00023310"/>
    </source>
</evidence>
<evidence type="ECO:0000256" key="7">
    <source>
        <dbReference type="ARBA" id="ARBA00022781"/>
    </source>
</evidence>
<evidence type="ECO:0000313" key="18">
    <source>
        <dbReference type="Proteomes" id="UP000632740"/>
    </source>
</evidence>
<gene>
    <name evidence="14 17" type="primary">atpF</name>
    <name evidence="17" type="ORF">Cch01nite_30300</name>
</gene>
<keyword evidence="18" id="KW-1185">Reference proteome</keyword>
<evidence type="ECO:0000256" key="4">
    <source>
        <dbReference type="ARBA" id="ARBA00022475"/>
    </source>
</evidence>
<keyword evidence="11 14" id="KW-0066">ATP synthesis</keyword>
<comment type="subunit">
    <text evidence="13 14">F-type ATPases have 2 components, F(1) - the catalytic core - and F(0) - the membrane proton channel. F(1) has five subunits: alpha(3), beta(3), gamma(1), delta(1), epsilon(1). F(0) has three main subunits: a(1), b(2) and c(10-14). The alpha and beta chains form an alternating ring which encloses part of the gamma chain. F(1) is attached to F(0) by a central stalk formed by the gamma and epsilon chains, while a peripheral stalk is formed by the delta and b chains.</text>
</comment>
<keyword evidence="10 14" id="KW-0472">Membrane</keyword>
<evidence type="ECO:0000256" key="15">
    <source>
        <dbReference type="RuleBase" id="RU003848"/>
    </source>
</evidence>
<dbReference type="GO" id="GO:0046933">
    <property type="term" value="F:proton-transporting ATP synthase activity, rotational mechanism"/>
    <property type="evidence" value="ECO:0007669"/>
    <property type="project" value="UniProtKB-UniRule"/>
</dbReference>
<evidence type="ECO:0000256" key="10">
    <source>
        <dbReference type="ARBA" id="ARBA00023136"/>
    </source>
</evidence>
<evidence type="ECO:0000256" key="8">
    <source>
        <dbReference type="ARBA" id="ARBA00022989"/>
    </source>
</evidence>
<name>A0A919P639_9CELL</name>
<dbReference type="NCBIfam" id="TIGR01144">
    <property type="entry name" value="ATP_synt_b"/>
    <property type="match status" value="1"/>
</dbReference>
<accession>A0A919P639</accession>
<keyword evidence="6 14" id="KW-0812">Transmembrane</keyword>
<dbReference type="InterPro" id="IPR050059">
    <property type="entry name" value="ATP_synthase_B_chain"/>
</dbReference>
<evidence type="ECO:0000256" key="1">
    <source>
        <dbReference type="ARBA" id="ARBA00004162"/>
    </source>
</evidence>
<dbReference type="PANTHER" id="PTHR33445">
    <property type="entry name" value="ATP SYNTHASE SUBUNIT B', CHLOROPLASTIC"/>
    <property type="match status" value="1"/>
</dbReference>
<dbReference type="SUPFAM" id="SSF81573">
    <property type="entry name" value="F1F0 ATP synthase subunit B, membrane domain"/>
    <property type="match status" value="1"/>
</dbReference>
<evidence type="ECO:0000256" key="5">
    <source>
        <dbReference type="ARBA" id="ARBA00022547"/>
    </source>
</evidence>
<comment type="function">
    <text evidence="14">Component of the F(0) channel, it forms part of the peripheral stalk, linking F(1) to F(0).</text>
</comment>
<dbReference type="EMBL" id="BONK01000010">
    <property type="protein sequence ID" value="GIG22306.1"/>
    <property type="molecule type" value="Genomic_DNA"/>
</dbReference>
<reference evidence="17" key="1">
    <citation type="submission" date="2021-01" db="EMBL/GenBank/DDBJ databases">
        <title>Whole genome shotgun sequence of Cellulomonas chitinilytica NBRC 110799.</title>
        <authorList>
            <person name="Komaki H."/>
            <person name="Tamura T."/>
        </authorList>
    </citation>
    <scope>NUCLEOTIDE SEQUENCE</scope>
    <source>
        <strain evidence="17">NBRC 110799</strain>
    </source>
</reference>
<organism evidence="17 18">
    <name type="scientific">Cellulomonas chitinilytica</name>
    <dbReference type="NCBI Taxonomy" id="398759"/>
    <lineage>
        <taxon>Bacteria</taxon>
        <taxon>Bacillati</taxon>
        <taxon>Actinomycetota</taxon>
        <taxon>Actinomycetes</taxon>
        <taxon>Micrococcales</taxon>
        <taxon>Cellulomonadaceae</taxon>
        <taxon>Cellulomonas</taxon>
    </lineage>
</organism>
<dbReference type="HAMAP" id="MF_01398">
    <property type="entry name" value="ATP_synth_b_bprime"/>
    <property type="match status" value="1"/>
</dbReference>
<evidence type="ECO:0000256" key="6">
    <source>
        <dbReference type="ARBA" id="ARBA00022692"/>
    </source>
</evidence>
<dbReference type="NCBIfam" id="NF004412">
    <property type="entry name" value="PRK05759.1-3"/>
    <property type="match status" value="1"/>
</dbReference>
<evidence type="ECO:0000256" key="14">
    <source>
        <dbReference type="HAMAP-Rule" id="MF_01398"/>
    </source>
</evidence>
<keyword evidence="16" id="KW-0175">Coiled coil</keyword>
<sequence>MIAGQLVTAAHGAVVAAEEELPNPLLPETYDIVWSLFIVVVLGFVFLKYALPKIQAVLDERTEKIEGGLALAESAQAEAQAALAEYQQQLQDARTEAARIREEARNEGGAIVAESRTRAQAEAARIVENAQRQIEAERQQASVSLRAEVGTLATELASKIVGESLEDEARRSRVVDRFLDDLEATTAAGAADAGKGN</sequence>
<evidence type="ECO:0000256" key="3">
    <source>
        <dbReference type="ARBA" id="ARBA00022448"/>
    </source>
</evidence>
<feature type="coiled-coil region" evidence="16">
    <location>
        <begin position="69"/>
        <end position="147"/>
    </location>
</feature>
<dbReference type="InterPro" id="IPR005864">
    <property type="entry name" value="ATP_synth_F0_bsu_bac"/>
</dbReference>
<dbReference type="Gene3D" id="1.20.5.620">
    <property type="entry name" value="F1F0 ATP synthase subunit B, membrane domain"/>
    <property type="match status" value="1"/>
</dbReference>
<proteinExistence type="inferred from homology"/>
<evidence type="ECO:0000256" key="16">
    <source>
        <dbReference type="SAM" id="Coils"/>
    </source>
</evidence>
<dbReference type="GO" id="GO:0046961">
    <property type="term" value="F:proton-transporting ATPase activity, rotational mechanism"/>
    <property type="evidence" value="ECO:0007669"/>
    <property type="project" value="TreeGrafter"/>
</dbReference>
<keyword evidence="7 14" id="KW-0375">Hydrogen ion transport</keyword>
<dbReference type="Pfam" id="PF00430">
    <property type="entry name" value="ATP-synt_B"/>
    <property type="match status" value="1"/>
</dbReference>
<keyword evidence="4 14" id="KW-1003">Cell membrane</keyword>
<comment type="subcellular location">
    <subcellularLocation>
        <location evidence="1 14">Cell membrane</location>
        <topology evidence="1 14">Single-pass membrane protein</topology>
    </subcellularLocation>
</comment>